<dbReference type="Proteomes" id="UP000199448">
    <property type="component" value="Unassembled WGS sequence"/>
</dbReference>
<keyword evidence="1" id="KW-0812">Transmembrane</keyword>
<evidence type="ECO:0000256" key="1">
    <source>
        <dbReference type="SAM" id="Phobius"/>
    </source>
</evidence>
<dbReference type="OrthoDB" id="1448061at2"/>
<proteinExistence type="predicted"/>
<dbReference type="AlphaFoldDB" id="A0A1H5M907"/>
<organism evidence="2 3">
    <name type="scientific">Salinimicrobium catena</name>
    <dbReference type="NCBI Taxonomy" id="390640"/>
    <lineage>
        <taxon>Bacteria</taxon>
        <taxon>Pseudomonadati</taxon>
        <taxon>Bacteroidota</taxon>
        <taxon>Flavobacteriia</taxon>
        <taxon>Flavobacteriales</taxon>
        <taxon>Flavobacteriaceae</taxon>
        <taxon>Salinimicrobium</taxon>
    </lineage>
</organism>
<dbReference type="STRING" id="390640.SAMN04488034_102625"/>
<dbReference type="EMBL" id="FNUG01000002">
    <property type="protein sequence ID" value="SEE85979.1"/>
    <property type="molecule type" value="Genomic_DNA"/>
</dbReference>
<protein>
    <submittedName>
        <fullName evidence="2">Uncharacterized protein</fullName>
    </submittedName>
</protein>
<name>A0A1H5M907_9FLAO</name>
<feature type="transmembrane region" description="Helical" evidence="1">
    <location>
        <begin position="32"/>
        <end position="50"/>
    </location>
</feature>
<gene>
    <name evidence="2" type="ORF">SAMN04488034_102625</name>
</gene>
<reference evidence="2 3" key="1">
    <citation type="submission" date="2016-10" db="EMBL/GenBank/DDBJ databases">
        <authorList>
            <person name="de Groot N.N."/>
        </authorList>
    </citation>
    <scope>NUCLEOTIDE SEQUENCE [LARGE SCALE GENOMIC DNA]</scope>
    <source>
        <strain evidence="2 3">DSM 23553</strain>
    </source>
</reference>
<keyword evidence="1" id="KW-1133">Transmembrane helix</keyword>
<accession>A0A1H5M907</accession>
<feature type="transmembrane region" description="Helical" evidence="1">
    <location>
        <begin position="7"/>
        <end position="26"/>
    </location>
</feature>
<dbReference type="RefSeq" id="WP_093112912.1">
    <property type="nucleotide sequence ID" value="NZ_FNGG01000002.1"/>
</dbReference>
<evidence type="ECO:0000313" key="2">
    <source>
        <dbReference type="EMBL" id="SEE85979.1"/>
    </source>
</evidence>
<sequence length="70" mass="8106">MKKINSQVLNTFFIILGGAMLLFEISGDEKNVYILIVGIILLMFGLYRATNHWVYTKDDHKQENESDENI</sequence>
<keyword evidence="3" id="KW-1185">Reference proteome</keyword>
<keyword evidence="1" id="KW-0472">Membrane</keyword>
<evidence type="ECO:0000313" key="3">
    <source>
        <dbReference type="Proteomes" id="UP000199448"/>
    </source>
</evidence>